<sequence>MQCRSTFEVVVLGGLVIGPTEQGETSGSMSSSISFPTTGDSVKKTGLMCVRFSAMATASSVVSQQATNPFTQLLLDCQNDPNMIQARYETHRTNRNAQFKEKLLHEDFPGWQVDEILRKLVAQSKAQNEDAVPAPDPASTKAPVNFADHRHNLNLYARPPKHIKELVAEIQQEIHDIAPSIWFTPPESLHITLLEIVNSRTQEEVDALAGRLLQDGTALKLVNYAYDNNYCVRLIKPIISYDASAMALSFVPVTSEATAADKQQPEDAYTYHHLRRDLAATVLESGVGLAARYIVPSAHITIARFVTQDGFLLDGRKVDRNSVAELVQRIERINAILRKEYWPQEGGEGSTRAKGEWVVGQEQGLEFNKGTSWYGGGDKVLVGGCLGLQ</sequence>
<dbReference type="OMA" id="WVIGHEK"/>
<evidence type="ECO:0000313" key="2">
    <source>
        <dbReference type="Proteomes" id="UP000000560"/>
    </source>
</evidence>
<dbReference type="InterPro" id="IPR009097">
    <property type="entry name" value="Cyclic_Pdiesterase"/>
</dbReference>
<dbReference type="STRING" id="227321.Q5AZV0"/>
<evidence type="ECO:0000313" key="1">
    <source>
        <dbReference type="EMBL" id="CBF70025.1"/>
    </source>
</evidence>
<accession>Q5AZV0</accession>
<gene>
    <name evidence="1" type="ORF">ANIA_06180</name>
</gene>
<dbReference type="SUPFAM" id="SSF55144">
    <property type="entry name" value="LigT-like"/>
    <property type="match status" value="1"/>
</dbReference>
<protein>
    <recommendedName>
        <fullName evidence="3">RNA ligase/cyclic nucleotide phosphodiesterase</fullName>
    </recommendedName>
</protein>
<reference evidence="2" key="1">
    <citation type="journal article" date="2005" name="Nature">
        <title>Sequencing of Aspergillus nidulans and comparative analysis with A. fumigatus and A. oryzae.</title>
        <authorList>
            <person name="Galagan J.E."/>
            <person name="Calvo S.E."/>
            <person name="Cuomo C."/>
            <person name="Ma L.J."/>
            <person name="Wortman J.R."/>
            <person name="Batzoglou S."/>
            <person name="Lee S.I."/>
            <person name="Basturkmen M."/>
            <person name="Spevak C.C."/>
            <person name="Clutterbuck J."/>
            <person name="Kapitonov V."/>
            <person name="Jurka J."/>
            <person name="Scazzocchio C."/>
            <person name="Farman M."/>
            <person name="Butler J."/>
            <person name="Purcell S."/>
            <person name="Harris S."/>
            <person name="Braus G.H."/>
            <person name="Draht O."/>
            <person name="Busch S."/>
            <person name="D'Enfert C."/>
            <person name="Bouchier C."/>
            <person name="Goldman G.H."/>
            <person name="Bell-Pedersen D."/>
            <person name="Griffiths-Jones S."/>
            <person name="Doonan J.H."/>
            <person name="Yu J."/>
            <person name="Vienken K."/>
            <person name="Pain A."/>
            <person name="Freitag M."/>
            <person name="Selker E.U."/>
            <person name="Archer D.B."/>
            <person name="Penalva M.A."/>
            <person name="Oakley B.R."/>
            <person name="Momany M."/>
            <person name="Tanaka T."/>
            <person name="Kumagai T."/>
            <person name="Asai K."/>
            <person name="Machida M."/>
            <person name="Nierman W.C."/>
            <person name="Denning D.W."/>
            <person name="Caddick M."/>
            <person name="Hynes M."/>
            <person name="Paoletti M."/>
            <person name="Fischer R."/>
            <person name="Miller B."/>
            <person name="Dyer P."/>
            <person name="Sachs M.S."/>
            <person name="Osmani S.A."/>
            <person name="Birren B.W."/>
        </authorList>
    </citation>
    <scope>NUCLEOTIDE SEQUENCE [LARGE SCALE GENOMIC DNA]</scope>
    <source>
        <strain evidence="2">FGSC A4 / ATCC 38163 / CBS 112.46 / NRRL 194 / M139</strain>
    </source>
</reference>
<dbReference type="HOGENOM" id="CLU_051290_0_0_1"/>
<proteinExistence type="predicted"/>
<dbReference type="GeneID" id="2870739"/>
<accession>C8V228</accession>
<dbReference type="RefSeq" id="XP_663784.1">
    <property type="nucleotide sequence ID" value="XM_658692.1"/>
</dbReference>
<dbReference type="Proteomes" id="UP000000560">
    <property type="component" value="Chromosome I"/>
</dbReference>
<dbReference type="OrthoDB" id="2967263at2759"/>
<reference evidence="2" key="2">
    <citation type="journal article" date="2009" name="Fungal Genet. Biol.">
        <title>The 2008 update of the Aspergillus nidulans genome annotation: a community effort.</title>
        <authorList>
            <person name="Wortman J.R."/>
            <person name="Gilsenan J.M."/>
            <person name="Joardar V."/>
            <person name="Deegan J."/>
            <person name="Clutterbuck J."/>
            <person name="Andersen M.R."/>
            <person name="Archer D."/>
            <person name="Bencina M."/>
            <person name="Braus G."/>
            <person name="Coutinho P."/>
            <person name="von Dohren H."/>
            <person name="Doonan J."/>
            <person name="Driessen A.J."/>
            <person name="Durek P."/>
            <person name="Espeso E."/>
            <person name="Fekete E."/>
            <person name="Flipphi M."/>
            <person name="Estrada C.G."/>
            <person name="Geysens S."/>
            <person name="Goldman G."/>
            <person name="de Groot P.W."/>
            <person name="Hansen K."/>
            <person name="Harris S.D."/>
            <person name="Heinekamp T."/>
            <person name="Helmstaedt K."/>
            <person name="Henrissat B."/>
            <person name="Hofmann G."/>
            <person name="Homan T."/>
            <person name="Horio T."/>
            <person name="Horiuchi H."/>
            <person name="James S."/>
            <person name="Jones M."/>
            <person name="Karaffa L."/>
            <person name="Karanyi Z."/>
            <person name="Kato M."/>
            <person name="Keller N."/>
            <person name="Kelly D.E."/>
            <person name="Kiel J.A."/>
            <person name="Kim J.M."/>
            <person name="van der Klei I.J."/>
            <person name="Klis F.M."/>
            <person name="Kovalchuk A."/>
            <person name="Krasevec N."/>
            <person name="Kubicek C.P."/>
            <person name="Liu B."/>
            <person name="Maccabe A."/>
            <person name="Meyer V."/>
            <person name="Mirabito P."/>
            <person name="Miskei M."/>
            <person name="Mos M."/>
            <person name="Mullins J."/>
            <person name="Nelson D.R."/>
            <person name="Nielsen J."/>
            <person name="Oakley B.R."/>
            <person name="Osmani S.A."/>
            <person name="Pakula T."/>
            <person name="Paszewski A."/>
            <person name="Paulsen I."/>
            <person name="Pilsyk S."/>
            <person name="Pocsi I."/>
            <person name="Punt P.J."/>
            <person name="Ram A.F."/>
            <person name="Ren Q."/>
            <person name="Robellet X."/>
            <person name="Robson G."/>
            <person name="Seiboth B."/>
            <person name="van Solingen P."/>
            <person name="Specht T."/>
            <person name="Sun J."/>
            <person name="Taheri-Talesh N."/>
            <person name="Takeshita N."/>
            <person name="Ussery D."/>
            <person name="vanKuyk P.A."/>
            <person name="Visser H."/>
            <person name="van de Vondervoort P.J."/>
            <person name="de Vries R.P."/>
            <person name="Walton J."/>
            <person name="Xiang X."/>
            <person name="Xiong Y."/>
            <person name="Zeng A.P."/>
            <person name="Brandt B.W."/>
            <person name="Cornell M.J."/>
            <person name="van den Hondel C.A."/>
            <person name="Visser J."/>
            <person name="Oliver S.G."/>
            <person name="Turner G."/>
        </authorList>
    </citation>
    <scope>GENOME REANNOTATION</scope>
    <source>
        <strain evidence="2">FGSC A4 / ATCC 38163 / CBS 112.46 / NRRL 194 / M139</strain>
    </source>
</reference>
<dbReference type="eggNOG" id="ENOG502S7CF">
    <property type="taxonomic scope" value="Eukaryota"/>
</dbReference>
<keyword evidence="2" id="KW-1185">Reference proteome</keyword>
<dbReference type="InParanoid" id="Q5AZV0"/>
<dbReference type="Gene3D" id="3.90.1140.10">
    <property type="entry name" value="Cyclic phosphodiesterase"/>
    <property type="match status" value="1"/>
</dbReference>
<organism evidence="1 2">
    <name type="scientific">Emericella nidulans (strain FGSC A4 / ATCC 38163 / CBS 112.46 / NRRL 194 / M139)</name>
    <name type="common">Aspergillus nidulans</name>
    <dbReference type="NCBI Taxonomy" id="227321"/>
    <lineage>
        <taxon>Eukaryota</taxon>
        <taxon>Fungi</taxon>
        <taxon>Dikarya</taxon>
        <taxon>Ascomycota</taxon>
        <taxon>Pezizomycotina</taxon>
        <taxon>Eurotiomycetes</taxon>
        <taxon>Eurotiomycetidae</taxon>
        <taxon>Eurotiales</taxon>
        <taxon>Aspergillaceae</taxon>
        <taxon>Aspergillus</taxon>
        <taxon>Aspergillus subgen. Nidulantes</taxon>
    </lineage>
</organism>
<evidence type="ECO:0008006" key="3">
    <source>
        <dbReference type="Google" id="ProtNLM"/>
    </source>
</evidence>
<name>Q5AZV0_EMENI</name>
<dbReference type="KEGG" id="ani:ANIA_06180"/>
<dbReference type="EMBL" id="BN001301">
    <property type="protein sequence ID" value="CBF70025.1"/>
    <property type="molecule type" value="Genomic_DNA"/>
</dbReference>
<dbReference type="AlphaFoldDB" id="Q5AZV0"/>